<gene>
    <name evidence="2" type="ORF">GCU69_27775</name>
</gene>
<evidence type="ECO:0000259" key="1">
    <source>
        <dbReference type="Pfam" id="PF04149"/>
    </source>
</evidence>
<dbReference type="Proteomes" id="UP000621266">
    <property type="component" value="Unassembled WGS sequence"/>
</dbReference>
<proteinExistence type="predicted"/>
<sequence length="68" mass="7849">MPEPELEWQQPKSLEEGQEEWLEVAFGPDGLVHIRQNTRPDEIVTTTTAKWDAWVLGVKAGEFDHFVE</sequence>
<dbReference type="Pfam" id="PF04149">
    <property type="entry name" value="DUF397"/>
    <property type="match status" value="1"/>
</dbReference>
<reference evidence="2 3" key="1">
    <citation type="submission" date="2019-10" db="EMBL/GenBank/DDBJ databases">
        <title>Streptomyces tenebrisbrunneis sp.nov., an endogenous actinomycete isolated from of Lycium ruthenicum.</title>
        <authorList>
            <person name="Ma L."/>
        </authorList>
    </citation>
    <scope>NUCLEOTIDE SEQUENCE [LARGE SCALE GENOMIC DNA]</scope>
    <source>
        <strain evidence="2 3">TRM 66187</strain>
    </source>
</reference>
<organism evidence="2 3">
    <name type="scientific">Streptomyces lycii</name>
    <dbReference type="NCBI Taxonomy" id="2654337"/>
    <lineage>
        <taxon>Bacteria</taxon>
        <taxon>Bacillati</taxon>
        <taxon>Actinomycetota</taxon>
        <taxon>Actinomycetes</taxon>
        <taxon>Kitasatosporales</taxon>
        <taxon>Streptomycetaceae</taxon>
        <taxon>Streptomyces</taxon>
    </lineage>
</organism>
<dbReference type="InterPro" id="IPR007278">
    <property type="entry name" value="DUF397"/>
</dbReference>
<dbReference type="RefSeq" id="WP_098749793.1">
    <property type="nucleotide sequence ID" value="NZ_WHPN01000397.1"/>
</dbReference>
<comment type="caution">
    <text evidence="2">The sequence shown here is derived from an EMBL/GenBank/DDBJ whole genome shotgun (WGS) entry which is preliminary data.</text>
</comment>
<protein>
    <submittedName>
        <fullName evidence="2">DUF397 domain-containing protein</fullName>
    </submittedName>
</protein>
<evidence type="ECO:0000313" key="2">
    <source>
        <dbReference type="EMBL" id="KAF4405914.1"/>
    </source>
</evidence>
<dbReference type="EMBL" id="WHPN01000397">
    <property type="protein sequence ID" value="KAF4405914.1"/>
    <property type="molecule type" value="Genomic_DNA"/>
</dbReference>
<evidence type="ECO:0000313" key="3">
    <source>
        <dbReference type="Proteomes" id="UP000621266"/>
    </source>
</evidence>
<keyword evidence="3" id="KW-1185">Reference proteome</keyword>
<name>A0ABQ7FC51_9ACTN</name>
<feature type="domain" description="DUF397" evidence="1">
    <location>
        <begin position="7"/>
        <end position="59"/>
    </location>
</feature>
<accession>A0ABQ7FC51</accession>